<dbReference type="EMBL" id="JACMSC010000016">
    <property type="protein sequence ID" value="KAG6483281.1"/>
    <property type="molecule type" value="Genomic_DNA"/>
</dbReference>
<dbReference type="SMART" id="SM00360">
    <property type="entry name" value="RRM"/>
    <property type="match status" value="1"/>
</dbReference>
<protein>
    <recommendedName>
        <fullName evidence="3">RRM domain-containing protein</fullName>
    </recommendedName>
</protein>
<accession>A0A8J5F7Y8</accession>
<dbReference type="CDD" id="cd00590">
    <property type="entry name" value="RRM_SF"/>
    <property type="match status" value="1"/>
</dbReference>
<feature type="region of interest" description="Disordered" evidence="2">
    <location>
        <begin position="1"/>
        <end position="42"/>
    </location>
</feature>
<dbReference type="SUPFAM" id="SSF54928">
    <property type="entry name" value="RNA-binding domain, RBD"/>
    <property type="match status" value="1"/>
</dbReference>
<evidence type="ECO:0000259" key="3">
    <source>
        <dbReference type="PROSITE" id="PS50102"/>
    </source>
</evidence>
<dbReference type="Proteomes" id="UP000734854">
    <property type="component" value="Unassembled WGS sequence"/>
</dbReference>
<dbReference type="InterPro" id="IPR012677">
    <property type="entry name" value="Nucleotide-bd_a/b_plait_sf"/>
</dbReference>
<comment type="caution">
    <text evidence="4">The sequence shown here is derived from an EMBL/GenBank/DDBJ whole genome shotgun (WGS) entry which is preliminary data.</text>
</comment>
<evidence type="ECO:0000256" key="2">
    <source>
        <dbReference type="SAM" id="MobiDB-lite"/>
    </source>
</evidence>
<keyword evidence="1" id="KW-0694">RNA-binding</keyword>
<feature type="compositionally biased region" description="Pro residues" evidence="2">
    <location>
        <begin position="23"/>
        <end position="39"/>
    </location>
</feature>
<organism evidence="4 5">
    <name type="scientific">Zingiber officinale</name>
    <name type="common">Ginger</name>
    <name type="synonym">Amomum zingiber</name>
    <dbReference type="NCBI Taxonomy" id="94328"/>
    <lineage>
        <taxon>Eukaryota</taxon>
        <taxon>Viridiplantae</taxon>
        <taxon>Streptophyta</taxon>
        <taxon>Embryophyta</taxon>
        <taxon>Tracheophyta</taxon>
        <taxon>Spermatophyta</taxon>
        <taxon>Magnoliopsida</taxon>
        <taxon>Liliopsida</taxon>
        <taxon>Zingiberales</taxon>
        <taxon>Zingiberaceae</taxon>
        <taxon>Zingiber</taxon>
    </lineage>
</organism>
<dbReference type="PANTHER" id="PTHR21494">
    <property type="entry name" value="ACTIVATING SIGNAL COINTEGRATOR 1 COMPLEX SUBUNIT 2 ASC-1 COMPLEX SUBUNIT P100"/>
    <property type="match status" value="1"/>
</dbReference>
<feature type="region of interest" description="Disordered" evidence="2">
    <location>
        <begin position="319"/>
        <end position="353"/>
    </location>
</feature>
<dbReference type="Gene3D" id="3.30.70.330">
    <property type="match status" value="1"/>
</dbReference>
<feature type="compositionally biased region" description="Basic and acidic residues" evidence="2">
    <location>
        <begin position="13"/>
        <end position="22"/>
    </location>
</feature>
<feature type="compositionally biased region" description="Pro residues" evidence="2">
    <location>
        <begin position="1062"/>
        <end position="1103"/>
    </location>
</feature>
<sequence length="1297" mass="142065">MAAAEQPPKKRKLYEAILEHRAPPPPQKTFVSSPPPPPSQEEIIRKRRNKEEIRNLVDCYRRIKFCISQKDSRLMPELEQAYLALITTSRASSTVALLPVCGVEELILVLVGVHYLAVGFCLGCTSVQRIVADLIPRYASFCPTALEAAARVSINMYNWSLAIIMRGEDMDSVAYETVKACIFGLVDISCTASSEAPTSSVIQGICSAVFSNILTFFVSTFEGKDIYPVASREVEKLHEPMEFLREMKDDKEDNEPVLHRLFKLRALSLLCILFAFPKNLLAACFELFVSGGNDNTLHSGAQFFLRQVTSHLNGAENVKNNVSDGEIDPSSPCPKSARTGVDSDGNDQTKTEANNDKLEKMVFESNNCLLGKQLSVGTELHVAVLCENALLRLLNCKIILLCACCISIRNRFLLDIRGRNSESVLATKELLSILENAIGSLSKFIDGADLEENDMVYSHVSKYADISSSYVANKYPPQHNRALNVSKDILSGVPDSSSADAKKRSNDSAENATGQHVRSFCPLPHEINALPKDGSCISGGERLANLKKMDHESQFLEKTPDPRELKRSQSILGIVKDSDGSGAGAKKHHHSTDIGMTANASASGAATATFSLPEGHSGTGELTLDKFAKLLVKQVDASVPEMELINAFSRFGEVAGWHFDRPNGRCYIDFRLHEAADLAKFQLHGARFGSTTIQVETISRSIGSAADSMLFSPMVPTLYGASAEKCNPQISQLHSLISSLCTKYNFNKKISHESNKQKKYSLSMKDEAPSNTLYITLSASLSTPFEDDDLRALCNLAVGNVGAVVRLTRVGLQSSCWFIEFNSVDAAVTALGNIQSCPDMFLLAEFRNTGVPVYHGESTTPRSLNALGYPPSPGEFGSAKPGNPYARSFVNKPDIGHHHMPVSPRVHVDNLGMQLQHGQAFQSNWNPTTGAEIREMSMDVSFPGPATNAIDRNWHYMKQENEPQIFGKGSIPNRPSITRGGSVIPLPLPSPLARPVYFTPSNCWDSSGRGPPLSRTPTGMMLHDNRNINTCPVPFIPSSITPLSQLPGGAMQQRLDQVVNVPPLPNIVPPPPLPSDVAPPLPSSPPPPPPSQPPSVPPPPNSPPLQQSKDFLLRTSVLSSHHQWQGNLTKSGVHYCTIYAVREDSVACKYLNTLSEPTDWPLRPVADRWFLLVQSAMLQSRHSYPQLAREPRKGHLACAGLGLESGCAFCVLDARKLCGWNSRQRAKTCTIQDFTSYLRQREYAGVIKLSASKSMWTRLLFILPYSLDTCSLLAIAPQPAECLIALVLPKETNVEQP</sequence>
<proteinExistence type="predicted"/>
<dbReference type="GO" id="GO:0003723">
    <property type="term" value="F:RNA binding"/>
    <property type="evidence" value="ECO:0007669"/>
    <property type="project" value="UniProtKB-UniRule"/>
</dbReference>
<gene>
    <name evidence="4" type="ORF">ZIOFF_059924</name>
</gene>
<evidence type="ECO:0000313" key="4">
    <source>
        <dbReference type="EMBL" id="KAG6483281.1"/>
    </source>
</evidence>
<feature type="region of interest" description="Disordered" evidence="2">
    <location>
        <begin position="1062"/>
        <end position="1107"/>
    </location>
</feature>
<evidence type="ECO:0000256" key="1">
    <source>
        <dbReference type="PROSITE-ProRule" id="PRU00176"/>
    </source>
</evidence>
<keyword evidence="5" id="KW-1185">Reference proteome</keyword>
<name>A0A8J5F7Y8_ZINOF</name>
<dbReference type="PANTHER" id="PTHR21494:SF2">
    <property type="entry name" value="NUCLEIC ACID BINDING PROTEIN"/>
    <property type="match status" value="1"/>
</dbReference>
<evidence type="ECO:0000313" key="5">
    <source>
        <dbReference type="Proteomes" id="UP000734854"/>
    </source>
</evidence>
<dbReference type="InterPro" id="IPR035979">
    <property type="entry name" value="RBD_domain_sf"/>
</dbReference>
<reference evidence="4 5" key="1">
    <citation type="submission" date="2020-08" db="EMBL/GenBank/DDBJ databases">
        <title>Plant Genome Project.</title>
        <authorList>
            <person name="Zhang R.-G."/>
        </authorList>
    </citation>
    <scope>NUCLEOTIDE SEQUENCE [LARGE SCALE GENOMIC DNA]</scope>
    <source>
        <tissue evidence="4">Rhizome</tissue>
    </source>
</reference>
<dbReference type="GO" id="GO:0043130">
    <property type="term" value="F:ubiquitin binding"/>
    <property type="evidence" value="ECO:0007669"/>
    <property type="project" value="TreeGrafter"/>
</dbReference>
<feature type="domain" description="RRM" evidence="3">
    <location>
        <begin position="628"/>
        <end position="700"/>
    </location>
</feature>
<feature type="region of interest" description="Disordered" evidence="2">
    <location>
        <begin position="494"/>
        <end position="517"/>
    </location>
</feature>
<dbReference type="PROSITE" id="PS50102">
    <property type="entry name" value="RRM"/>
    <property type="match status" value="1"/>
</dbReference>
<dbReference type="InterPro" id="IPR000504">
    <property type="entry name" value="RRM_dom"/>
</dbReference>
<dbReference type="InterPro" id="IPR052586">
    <property type="entry name" value="ASCC2"/>
</dbReference>